<reference evidence="2" key="1">
    <citation type="submission" date="2016-01" db="EMBL/GenBank/DDBJ databases">
        <authorList>
            <person name="Peeters C."/>
        </authorList>
    </citation>
    <scope>NUCLEOTIDE SEQUENCE [LARGE SCALE GENOMIC DNA]</scope>
    <source>
        <strain evidence="2">LMG 22940</strain>
    </source>
</reference>
<dbReference type="RefSeq" id="WP_087648514.1">
    <property type="nucleotide sequence ID" value="NZ_FCON02000122.1"/>
</dbReference>
<protein>
    <submittedName>
        <fullName evidence="2">Uncharacterized protein</fullName>
    </submittedName>
</protein>
<dbReference type="Proteomes" id="UP000054770">
    <property type="component" value="Unassembled WGS sequence"/>
</dbReference>
<dbReference type="AlphaFoldDB" id="A0A158KPB3"/>
<feature type="region of interest" description="Disordered" evidence="1">
    <location>
        <begin position="72"/>
        <end position="136"/>
    </location>
</feature>
<gene>
    <name evidence="2" type="ORF">AWB68_06577</name>
</gene>
<sequence length="136" mass="14906">MEGRTIYAGPDGLVRLKVNMVMTWRQRKRGSDVEYSCEYSRGMVAGLALVDALDAAVPFGVAPFITDRRYAVESPTPDKQGNTVNNPPPPKTHGLTSDVPEHLLEVFQQTRHGIPGERAPRPDAGAARGARPKSRR</sequence>
<evidence type="ECO:0000313" key="2">
    <source>
        <dbReference type="EMBL" id="SAL82589.1"/>
    </source>
</evidence>
<accession>A0A158KPB3</accession>
<evidence type="ECO:0000256" key="1">
    <source>
        <dbReference type="SAM" id="MobiDB-lite"/>
    </source>
</evidence>
<organism evidence="2 3">
    <name type="scientific">Caballeronia choica</name>
    <dbReference type="NCBI Taxonomy" id="326476"/>
    <lineage>
        <taxon>Bacteria</taxon>
        <taxon>Pseudomonadati</taxon>
        <taxon>Pseudomonadota</taxon>
        <taxon>Betaproteobacteria</taxon>
        <taxon>Burkholderiales</taxon>
        <taxon>Burkholderiaceae</taxon>
        <taxon>Caballeronia</taxon>
    </lineage>
</organism>
<name>A0A158KPB3_9BURK</name>
<evidence type="ECO:0000313" key="3">
    <source>
        <dbReference type="Proteomes" id="UP000054770"/>
    </source>
</evidence>
<proteinExistence type="predicted"/>
<dbReference type="EMBL" id="FCON02000122">
    <property type="protein sequence ID" value="SAL82589.1"/>
    <property type="molecule type" value="Genomic_DNA"/>
</dbReference>
<comment type="caution">
    <text evidence="2">The sequence shown here is derived from an EMBL/GenBank/DDBJ whole genome shotgun (WGS) entry which is preliminary data.</text>
</comment>
<dbReference type="OrthoDB" id="9132392at2"/>
<keyword evidence="3" id="KW-1185">Reference proteome</keyword>